<sequence>MTYILKKSEWKFQQESGKIPGYNLFTESFKTRLGLKPENLHVDLRRLEPGQFSAPYHFHRNAEEFFMILSGSMTLRSEQGFQKLQVGDLAFFEKGKNGAHQFYNSNDEPCIYLDIRTFMGFDICEFPDSGKVLLAPSMEIFQKDQVYPYFEGEFNPREFWKEEINPERSQNT</sequence>
<keyword evidence="1" id="KW-0479">Metal-binding</keyword>
<dbReference type="InterPro" id="IPR014710">
    <property type="entry name" value="RmlC-like_jellyroll"/>
</dbReference>
<dbReference type="Gene3D" id="2.60.120.10">
    <property type="entry name" value="Jelly Rolls"/>
    <property type="match status" value="1"/>
</dbReference>
<dbReference type="SUPFAM" id="SSF51182">
    <property type="entry name" value="RmlC-like cupins"/>
    <property type="match status" value="1"/>
</dbReference>
<name>A0A1I2QCP2_9BACT</name>
<dbReference type="EMBL" id="FOPC01000002">
    <property type="protein sequence ID" value="SFG23391.1"/>
    <property type="molecule type" value="Genomic_DNA"/>
</dbReference>
<evidence type="ECO:0000313" key="3">
    <source>
        <dbReference type="EMBL" id="SFG23391.1"/>
    </source>
</evidence>
<reference evidence="4" key="1">
    <citation type="submission" date="2016-10" db="EMBL/GenBank/DDBJ databases">
        <authorList>
            <person name="Varghese N."/>
            <person name="Submissions S."/>
        </authorList>
    </citation>
    <scope>NUCLEOTIDE SEQUENCE [LARGE SCALE GENOMIC DNA]</scope>
    <source>
        <strain evidence="4">DSM 19315</strain>
    </source>
</reference>
<protein>
    <submittedName>
        <fullName evidence="3">Uncharacterized conserved protein, cupin superfamily</fullName>
    </submittedName>
</protein>
<feature type="domain" description="Cupin type-2" evidence="2">
    <location>
        <begin position="46"/>
        <end position="115"/>
    </location>
</feature>
<dbReference type="PANTHER" id="PTHR35848">
    <property type="entry name" value="OXALATE-BINDING PROTEIN"/>
    <property type="match status" value="1"/>
</dbReference>
<dbReference type="InterPro" id="IPR011051">
    <property type="entry name" value="RmlC_Cupin_sf"/>
</dbReference>
<proteinExistence type="predicted"/>
<dbReference type="STRING" id="435880.SAMN04487988_102114"/>
<dbReference type="AlphaFoldDB" id="A0A1I2QCP2"/>
<dbReference type="InterPro" id="IPR051610">
    <property type="entry name" value="GPI/OXD"/>
</dbReference>
<keyword evidence="4" id="KW-1185">Reference proteome</keyword>
<evidence type="ECO:0000256" key="1">
    <source>
        <dbReference type="ARBA" id="ARBA00022723"/>
    </source>
</evidence>
<dbReference type="GO" id="GO:0046872">
    <property type="term" value="F:metal ion binding"/>
    <property type="evidence" value="ECO:0007669"/>
    <property type="project" value="UniProtKB-KW"/>
</dbReference>
<dbReference type="InterPro" id="IPR013096">
    <property type="entry name" value="Cupin_2"/>
</dbReference>
<evidence type="ECO:0000313" key="4">
    <source>
        <dbReference type="Proteomes" id="UP000199642"/>
    </source>
</evidence>
<organism evidence="3 4">
    <name type="scientific">Algoriphagus hitonicola</name>
    <dbReference type="NCBI Taxonomy" id="435880"/>
    <lineage>
        <taxon>Bacteria</taxon>
        <taxon>Pseudomonadati</taxon>
        <taxon>Bacteroidota</taxon>
        <taxon>Cytophagia</taxon>
        <taxon>Cytophagales</taxon>
        <taxon>Cyclobacteriaceae</taxon>
        <taxon>Algoriphagus</taxon>
    </lineage>
</organism>
<gene>
    <name evidence="3" type="ORF">SAMN04487988_102114</name>
</gene>
<dbReference type="RefSeq" id="WP_092788852.1">
    <property type="nucleotide sequence ID" value="NZ_FOPC01000002.1"/>
</dbReference>
<dbReference type="OrthoDB" id="9794183at2"/>
<accession>A0A1I2QCP2</accession>
<dbReference type="Proteomes" id="UP000199642">
    <property type="component" value="Unassembled WGS sequence"/>
</dbReference>
<dbReference type="Pfam" id="PF07883">
    <property type="entry name" value="Cupin_2"/>
    <property type="match status" value="1"/>
</dbReference>
<evidence type="ECO:0000259" key="2">
    <source>
        <dbReference type="Pfam" id="PF07883"/>
    </source>
</evidence>